<evidence type="ECO:0000313" key="3">
    <source>
        <dbReference type="Proteomes" id="UP001066276"/>
    </source>
</evidence>
<proteinExistence type="predicted"/>
<feature type="compositionally biased region" description="Polar residues" evidence="1">
    <location>
        <begin position="114"/>
        <end position="124"/>
    </location>
</feature>
<dbReference type="Proteomes" id="UP001066276">
    <property type="component" value="Chromosome 3_1"/>
</dbReference>
<organism evidence="2 3">
    <name type="scientific">Pleurodeles waltl</name>
    <name type="common">Iberian ribbed newt</name>
    <dbReference type="NCBI Taxonomy" id="8319"/>
    <lineage>
        <taxon>Eukaryota</taxon>
        <taxon>Metazoa</taxon>
        <taxon>Chordata</taxon>
        <taxon>Craniata</taxon>
        <taxon>Vertebrata</taxon>
        <taxon>Euteleostomi</taxon>
        <taxon>Amphibia</taxon>
        <taxon>Batrachia</taxon>
        <taxon>Caudata</taxon>
        <taxon>Salamandroidea</taxon>
        <taxon>Salamandridae</taxon>
        <taxon>Pleurodelinae</taxon>
        <taxon>Pleurodeles</taxon>
    </lineage>
</organism>
<accession>A0AAV7UGM2</accession>
<keyword evidence="3" id="KW-1185">Reference proteome</keyword>
<dbReference type="AlphaFoldDB" id="A0AAV7UGM2"/>
<dbReference type="EMBL" id="JANPWB010000005">
    <property type="protein sequence ID" value="KAJ1187589.1"/>
    <property type="molecule type" value="Genomic_DNA"/>
</dbReference>
<protein>
    <submittedName>
        <fullName evidence="2">Uncharacterized protein</fullName>
    </submittedName>
</protein>
<evidence type="ECO:0000313" key="2">
    <source>
        <dbReference type="EMBL" id="KAJ1187589.1"/>
    </source>
</evidence>
<sequence length="124" mass="14305">MTKDKMVKDKLMYQSQSNKIINYIQVARVTEPTGDIQTQGTLLAKRLSPPKYMQWFTDMMEWVVAEELQIKHVRKDEKLMDDMAAWAQMLRELRNPPEELLGPGEEDGQIPIATPSQSQTPVTQ</sequence>
<gene>
    <name evidence="2" type="ORF">NDU88_004364</name>
</gene>
<name>A0AAV7UGM2_PLEWA</name>
<feature type="region of interest" description="Disordered" evidence="1">
    <location>
        <begin position="95"/>
        <end position="124"/>
    </location>
</feature>
<reference evidence="2" key="1">
    <citation type="journal article" date="2022" name="bioRxiv">
        <title>Sequencing and chromosome-scale assembly of the giantPleurodeles waltlgenome.</title>
        <authorList>
            <person name="Brown T."/>
            <person name="Elewa A."/>
            <person name="Iarovenko S."/>
            <person name="Subramanian E."/>
            <person name="Araus A.J."/>
            <person name="Petzold A."/>
            <person name="Susuki M."/>
            <person name="Suzuki K.-i.T."/>
            <person name="Hayashi T."/>
            <person name="Toyoda A."/>
            <person name="Oliveira C."/>
            <person name="Osipova E."/>
            <person name="Leigh N.D."/>
            <person name="Simon A."/>
            <person name="Yun M.H."/>
        </authorList>
    </citation>
    <scope>NUCLEOTIDE SEQUENCE</scope>
    <source>
        <strain evidence="2">20211129_DDA</strain>
        <tissue evidence="2">Liver</tissue>
    </source>
</reference>
<evidence type="ECO:0000256" key="1">
    <source>
        <dbReference type="SAM" id="MobiDB-lite"/>
    </source>
</evidence>
<comment type="caution">
    <text evidence="2">The sequence shown here is derived from an EMBL/GenBank/DDBJ whole genome shotgun (WGS) entry which is preliminary data.</text>
</comment>